<name>A0A507CJU5_9FUNG</name>
<evidence type="ECO:0000256" key="1">
    <source>
        <dbReference type="SAM" id="MobiDB-lite"/>
    </source>
</evidence>
<dbReference type="EMBL" id="QEAN01000338">
    <property type="protein sequence ID" value="TPX39819.1"/>
    <property type="molecule type" value="Genomic_DNA"/>
</dbReference>
<dbReference type="VEuPathDB" id="FungiDB:SeMB42_g06238"/>
<reference evidence="2 3" key="1">
    <citation type="journal article" date="2019" name="Sci. Rep.">
        <title>Comparative genomics of chytrid fungi reveal insights into the obligate biotrophic and pathogenic lifestyle of Synchytrium endobioticum.</title>
        <authorList>
            <person name="van de Vossenberg B.T.L.H."/>
            <person name="Warris S."/>
            <person name="Nguyen H.D.T."/>
            <person name="van Gent-Pelzer M.P.E."/>
            <person name="Joly D.L."/>
            <person name="van de Geest H.C."/>
            <person name="Bonants P.J.M."/>
            <person name="Smith D.S."/>
            <person name="Levesque C.A."/>
            <person name="van der Lee T.A.J."/>
        </authorList>
    </citation>
    <scope>NUCLEOTIDE SEQUENCE [LARGE SCALE GENOMIC DNA]</scope>
    <source>
        <strain evidence="2 3">MB42</strain>
    </source>
</reference>
<evidence type="ECO:0000313" key="2">
    <source>
        <dbReference type="EMBL" id="TPX39819.1"/>
    </source>
</evidence>
<protein>
    <submittedName>
        <fullName evidence="2">Uncharacterized protein</fullName>
    </submittedName>
</protein>
<evidence type="ECO:0000313" key="3">
    <source>
        <dbReference type="Proteomes" id="UP000317494"/>
    </source>
</evidence>
<sequence length="78" mass="8307">MPASAQSGPRHPETFSPDSSPGAALASPWTLIAAPVPQSAERTSPACAARRLLRATIRPRKPHVLPAVVLHTNHTNRK</sequence>
<organism evidence="2 3">
    <name type="scientific">Synchytrium endobioticum</name>
    <dbReference type="NCBI Taxonomy" id="286115"/>
    <lineage>
        <taxon>Eukaryota</taxon>
        <taxon>Fungi</taxon>
        <taxon>Fungi incertae sedis</taxon>
        <taxon>Chytridiomycota</taxon>
        <taxon>Chytridiomycota incertae sedis</taxon>
        <taxon>Chytridiomycetes</taxon>
        <taxon>Synchytriales</taxon>
        <taxon>Synchytriaceae</taxon>
        <taxon>Synchytrium</taxon>
    </lineage>
</organism>
<accession>A0A507CJU5</accession>
<keyword evidence="3" id="KW-1185">Reference proteome</keyword>
<dbReference type="AlphaFoldDB" id="A0A507CJU5"/>
<feature type="region of interest" description="Disordered" evidence="1">
    <location>
        <begin position="1"/>
        <end position="23"/>
    </location>
</feature>
<gene>
    <name evidence="2" type="ORF">SeMB42_g06238</name>
</gene>
<dbReference type="Proteomes" id="UP000317494">
    <property type="component" value="Unassembled WGS sequence"/>
</dbReference>
<comment type="caution">
    <text evidence="2">The sequence shown here is derived from an EMBL/GenBank/DDBJ whole genome shotgun (WGS) entry which is preliminary data.</text>
</comment>
<proteinExistence type="predicted"/>